<proteinExistence type="predicted"/>
<comment type="caution">
    <text evidence="1">The sequence shown here is derived from an EMBL/GenBank/DDBJ whole genome shotgun (WGS) entry which is preliminary data.</text>
</comment>
<gene>
    <name evidence="1" type="ORF">AVEN_237050_1</name>
</gene>
<organism evidence="1 2">
    <name type="scientific">Araneus ventricosus</name>
    <name type="common">Orbweaver spider</name>
    <name type="synonym">Epeira ventricosa</name>
    <dbReference type="NCBI Taxonomy" id="182803"/>
    <lineage>
        <taxon>Eukaryota</taxon>
        <taxon>Metazoa</taxon>
        <taxon>Ecdysozoa</taxon>
        <taxon>Arthropoda</taxon>
        <taxon>Chelicerata</taxon>
        <taxon>Arachnida</taxon>
        <taxon>Araneae</taxon>
        <taxon>Araneomorphae</taxon>
        <taxon>Entelegynae</taxon>
        <taxon>Araneoidea</taxon>
        <taxon>Araneidae</taxon>
        <taxon>Araneus</taxon>
    </lineage>
</organism>
<dbReference type="Proteomes" id="UP000499080">
    <property type="component" value="Unassembled WGS sequence"/>
</dbReference>
<protein>
    <submittedName>
        <fullName evidence="1">Uncharacterized protein</fullName>
    </submittedName>
</protein>
<accession>A0A4Y2PK26</accession>
<name>A0A4Y2PK26_ARAVE</name>
<sequence>MAGRHDFIGHCGPIIIAPIKSGTCDDPPFYWCTTRHRRWVLSSTPPLLYLPREREPVYLSGSFSSVYFTMLRSCDYICDYIKIKNQAMDHVIRGWRVPKDFDPVLELILGFADSRFNPGSIKFGEYGPK</sequence>
<reference evidence="1 2" key="1">
    <citation type="journal article" date="2019" name="Sci. Rep.">
        <title>Orb-weaving spider Araneus ventricosus genome elucidates the spidroin gene catalogue.</title>
        <authorList>
            <person name="Kono N."/>
            <person name="Nakamura H."/>
            <person name="Ohtoshi R."/>
            <person name="Moran D.A.P."/>
            <person name="Shinohara A."/>
            <person name="Yoshida Y."/>
            <person name="Fujiwara M."/>
            <person name="Mori M."/>
            <person name="Tomita M."/>
            <person name="Arakawa K."/>
        </authorList>
    </citation>
    <scope>NUCLEOTIDE SEQUENCE [LARGE SCALE GENOMIC DNA]</scope>
</reference>
<dbReference type="AlphaFoldDB" id="A0A4Y2PK26"/>
<dbReference type="EMBL" id="BGPR01011291">
    <property type="protein sequence ID" value="GBN50557.1"/>
    <property type="molecule type" value="Genomic_DNA"/>
</dbReference>
<evidence type="ECO:0000313" key="2">
    <source>
        <dbReference type="Proteomes" id="UP000499080"/>
    </source>
</evidence>
<evidence type="ECO:0000313" key="1">
    <source>
        <dbReference type="EMBL" id="GBN50557.1"/>
    </source>
</evidence>
<keyword evidence="2" id="KW-1185">Reference proteome</keyword>